<name>A0A165GU16_EXIGL</name>
<dbReference type="InParanoid" id="A0A165GU16"/>
<evidence type="ECO:0000313" key="2">
    <source>
        <dbReference type="Proteomes" id="UP000077266"/>
    </source>
</evidence>
<sequence length="177" mass="19728">MCILLAPSWFLRPPHLSSAHSLCAFGNARSDTFGLLSSPYSFGSDLHCLQRTVYTRALSLVHRFVRKRASCLRVHFAMLTGTPHELSRCDSRHLTIGCAEHSALHSAREPCDVLLSPAQYGMCCRLAMSMSKVTGGVSNSGALVVLREELEFDPEKPVRQNRDFLARRASCLLYWST</sequence>
<accession>A0A165GU16</accession>
<proteinExistence type="predicted"/>
<organism evidence="1 2">
    <name type="scientific">Exidia glandulosa HHB12029</name>
    <dbReference type="NCBI Taxonomy" id="1314781"/>
    <lineage>
        <taxon>Eukaryota</taxon>
        <taxon>Fungi</taxon>
        <taxon>Dikarya</taxon>
        <taxon>Basidiomycota</taxon>
        <taxon>Agaricomycotina</taxon>
        <taxon>Agaricomycetes</taxon>
        <taxon>Auriculariales</taxon>
        <taxon>Exidiaceae</taxon>
        <taxon>Exidia</taxon>
    </lineage>
</organism>
<keyword evidence="2" id="KW-1185">Reference proteome</keyword>
<gene>
    <name evidence="1" type="ORF">EXIGLDRAFT_105660</name>
</gene>
<dbReference type="EMBL" id="KV426036">
    <property type="protein sequence ID" value="KZV91010.1"/>
    <property type="molecule type" value="Genomic_DNA"/>
</dbReference>
<dbReference type="Proteomes" id="UP000077266">
    <property type="component" value="Unassembled WGS sequence"/>
</dbReference>
<reference evidence="1 2" key="1">
    <citation type="journal article" date="2016" name="Mol. Biol. Evol.">
        <title>Comparative Genomics of Early-Diverging Mushroom-Forming Fungi Provides Insights into the Origins of Lignocellulose Decay Capabilities.</title>
        <authorList>
            <person name="Nagy L.G."/>
            <person name="Riley R."/>
            <person name="Tritt A."/>
            <person name="Adam C."/>
            <person name="Daum C."/>
            <person name="Floudas D."/>
            <person name="Sun H."/>
            <person name="Yadav J.S."/>
            <person name="Pangilinan J."/>
            <person name="Larsson K.H."/>
            <person name="Matsuura K."/>
            <person name="Barry K."/>
            <person name="Labutti K."/>
            <person name="Kuo R."/>
            <person name="Ohm R.A."/>
            <person name="Bhattacharya S.S."/>
            <person name="Shirouzu T."/>
            <person name="Yoshinaga Y."/>
            <person name="Martin F.M."/>
            <person name="Grigoriev I.V."/>
            <person name="Hibbett D.S."/>
        </authorList>
    </citation>
    <scope>NUCLEOTIDE SEQUENCE [LARGE SCALE GENOMIC DNA]</scope>
    <source>
        <strain evidence="1 2">HHB12029</strain>
    </source>
</reference>
<evidence type="ECO:0000313" key="1">
    <source>
        <dbReference type="EMBL" id="KZV91010.1"/>
    </source>
</evidence>
<protein>
    <submittedName>
        <fullName evidence="1">Uncharacterized protein</fullName>
    </submittedName>
</protein>
<dbReference type="AlphaFoldDB" id="A0A165GU16"/>